<dbReference type="AlphaFoldDB" id="A0A1A7WGR9"/>
<protein>
    <submittedName>
        <fullName evidence="1">Uncharacterized protein</fullName>
    </submittedName>
</protein>
<feature type="non-terminal residue" evidence="1">
    <location>
        <position position="65"/>
    </location>
</feature>
<organism evidence="1">
    <name type="scientific">Iconisemion striatum</name>
    <dbReference type="NCBI Taxonomy" id="60296"/>
    <lineage>
        <taxon>Eukaryota</taxon>
        <taxon>Metazoa</taxon>
        <taxon>Chordata</taxon>
        <taxon>Craniata</taxon>
        <taxon>Vertebrata</taxon>
        <taxon>Euteleostomi</taxon>
        <taxon>Actinopterygii</taxon>
        <taxon>Neopterygii</taxon>
        <taxon>Teleostei</taxon>
        <taxon>Neoteleostei</taxon>
        <taxon>Acanthomorphata</taxon>
        <taxon>Ovalentaria</taxon>
        <taxon>Atherinomorphae</taxon>
        <taxon>Cyprinodontiformes</taxon>
        <taxon>Nothobranchiidae</taxon>
        <taxon>Iconisemion</taxon>
    </lineage>
</organism>
<feature type="non-terminal residue" evidence="1">
    <location>
        <position position="1"/>
    </location>
</feature>
<evidence type="ECO:0000313" key="1">
    <source>
        <dbReference type="EMBL" id="SBP05167.1"/>
    </source>
</evidence>
<reference evidence="1" key="1">
    <citation type="submission" date="2016-05" db="EMBL/GenBank/DDBJ databases">
        <authorList>
            <person name="Lavstsen T."/>
            <person name="Jespersen J.S."/>
        </authorList>
    </citation>
    <scope>NUCLEOTIDE SEQUENCE</scope>
    <source>
        <tissue evidence="1">Brain</tissue>
    </source>
</reference>
<dbReference type="EMBL" id="HADW01003767">
    <property type="protein sequence ID" value="SBP05167.1"/>
    <property type="molecule type" value="Transcribed_RNA"/>
</dbReference>
<gene>
    <name evidence="1" type="primary">Nfu_g_1_014955</name>
</gene>
<proteinExistence type="predicted"/>
<reference evidence="1" key="2">
    <citation type="submission" date="2016-06" db="EMBL/GenBank/DDBJ databases">
        <title>The genome of a short-lived fish provides insights into sex chromosome evolution and the genetic control of aging.</title>
        <authorList>
            <person name="Reichwald K."/>
            <person name="Felder M."/>
            <person name="Petzold A."/>
            <person name="Koch P."/>
            <person name="Groth M."/>
            <person name="Platzer M."/>
        </authorList>
    </citation>
    <scope>NUCLEOTIDE SEQUENCE</scope>
    <source>
        <tissue evidence="1">Brain</tissue>
    </source>
</reference>
<sequence>SFWVAAVKKVRREPEKRLPITIQQRIMKARKAQILPDVTGESTLCLVLALTSSQSTTFCDSKKKL</sequence>
<accession>A0A1A7WGR9</accession>
<name>A0A1A7WGR9_9TELE</name>